<evidence type="ECO:0000256" key="3">
    <source>
        <dbReference type="ARBA" id="ARBA00022679"/>
    </source>
</evidence>
<dbReference type="InterPro" id="IPR045185">
    <property type="entry name" value="PUB22/23/24-like"/>
</dbReference>
<evidence type="ECO:0000313" key="9">
    <source>
        <dbReference type="Proteomes" id="UP001412067"/>
    </source>
</evidence>
<evidence type="ECO:0000259" key="7">
    <source>
        <dbReference type="PROSITE" id="PS51698"/>
    </source>
</evidence>
<dbReference type="InterPro" id="IPR045210">
    <property type="entry name" value="RING-Ubox_PUB"/>
</dbReference>
<dbReference type="Gene3D" id="3.30.40.10">
    <property type="entry name" value="Zinc/RING finger domain, C3HC4 (zinc finger)"/>
    <property type="match status" value="1"/>
</dbReference>
<feature type="compositionally biased region" description="Basic and acidic residues" evidence="6">
    <location>
        <begin position="13"/>
        <end position="23"/>
    </location>
</feature>
<dbReference type="SUPFAM" id="SSF57850">
    <property type="entry name" value="RING/U-box"/>
    <property type="match status" value="1"/>
</dbReference>
<dbReference type="EMBL" id="JBBWWR010000005">
    <property type="protein sequence ID" value="KAK8966812.1"/>
    <property type="molecule type" value="Genomic_DNA"/>
</dbReference>
<dbReference type="InterPro" id="IPR016024">
    <property type="entry name" value="ARM-type_fold"/>
</dbReference>
<reference evidence="8 9" key="1">
    <citation type="journal article" date="2022" name="Nat. Plants">
        <title>Genomes of leafy and leafless Platanthera orchids illuminate the evolution of mycoheterotrophy.</title>
        <authorList>
            <person name="Li M.H."/>
            <person name="Liu K.W."/>
            <person name="Li Z."/>
            <person name="Lu H.C."/>
            <person name="Ye Q.L."/>
            <person name="Zhang D."/>
            <person name="Wang J.Y."/>
            <person name="Li Y.F."/>
            <person name="Zhong Z.M."/>
            <person name="Liu X."/>
            <person name="Yu X."/>
            <person name="Liu D.K."/>
            <person name="Tu X.D."/>
            <person name="Liu B."/>
            <person name="Hao Y."/>
            <person name="Liao X.Y."/>
            <person name="Jiang Y.T."/>
            <person name="Sun W.H."/>
            <person name="Chen J."/>
            <person name="Chen Y.Q."/>
            <person name="Ai Y."/>
            <person name="Zhai J.W."/>
            <person name="Wu S.S."/>
            <person name="Zhou Z."/>
            <person name="Hsiao Y.Y."/>
            <person name="Wu W.L."/>
            <person name="Chen Y.Y."/>
            <person name="Lin Y.F."/>
            <person name="Hsu J.L."/>
            <person name="Li C.Y."/>
            <person name="Wang Z.W."/>
            <person name="Zhao X."/>
            <person name="Zhong W.Y."/>
            <person name="Ma X.K."/>
            <person name="Ma L."/>
            <person name="Huang J."/>
            <person name="Chen G.Z."/>
            <person name="Huang M.Z."/>
            <person name="Huang L."/>
            <person name="Peng D.H."/>
            <person name="Luo Y.B."/>
            <person name="Zou S.Q."/>
            <person name="Chen S.P."/>
            <person name="Lan S."/>
            <person name="Tsai W.C."/>
            <person name="Van de Peer Y."/>
            <person name="Liu Z.J."/>
        </authorList>
    </citation>
    <scope>NUCLEOTIDE SEQUENCE [LARGE SCALE GENOMIC DNA]</scope>
    <source>
        <strain evidence="8">Lor288</strain>
    </source>
</reference>
<dbReference type="Pfam" id="PF04564">
    <property type="entry name" value="U-box"/>
    <property type="match status" value="1"/>
</dbReference>
<dbReference type="EC" id="2.3.2.27" evidence="5"/>
<dbReference type="InterPro" id="IPR013083">
    <property type="entry name" value="Znf_RING/FYVE/PHD"/>
</dbReference>
<comment type="caution">
    <text evidence="8">The sequence shown here is derived from an EMBL/GenBank/DDBJ whole genome shotgun (WGS) entry which is preliminary data.</text>
</comment>
<comment type="pathway">
    <text evidence="2 5">Protein modification; protein ubiquitination.</text>
</comment>
<feature type="compositionally biased region" description="Polar residues" evidence="6">
    <location>
        <begin position="1"/>
        <end position="11"/>
    </location>
</feature>
<protein>
    <recommendedName>
        <fullName evidence="5 7">U-box domain-containing protein</fullName>
        <ecNumber evidence="5">2.3.2.27</ecNumber>
    </recommendedName>
    <alternativeName>
        <fullName evidence="5">RING-type E3 ubiquitin transferase PUB</fullName>
    </alternativeName>
</protein>
<evidence type="ECO:0000256" key="4">
    <source>
        <dbReference type="ARBA" id="ARBA00022786"/>
    </source>
</evidence>
<keyword evidence="9" id="KW-1185">Reference proteome</keyword>
<dbReference type="InterPro" id="IPR058678">
    <property type="entry name" value="ARM_PUB"/>
</dbReference>
<dbReference type="SUPFAM" id="SSF48371">
    <property type="entry name" value="ARM repeat"/>
    <property type="match status" value="1"/>
</dbReference>
<dbReference type="PANTHER" id="PTHR22849">
    <property type="entry name" value="WDSAM1 PROTEIN"/>
    <property type="match status" value="1"/>
</dbReference>
<name>A0ABR2MRI7_9ASPA</name>
<keyword evidence="3 5" id="KW-0808">Transferase</keyword>
<evidence type="ECO:0000313" key="8">
    <source>
        <dbReference type="EMBL" id="KAK8966812.1"/>
    </source>
</evidence>
<dbReference type="InterPro" id="IPR011989">
    <property type="entry name" value="ARM-like"/>
</dbReference>
<dbReference type="CDD" id="cd16664">
    <property type="entry name" value="RING-Ubox_PUB"/>
    <property type="match status" value="1"/>
</dbReference>
<sequence>MPFSSPSSTGHHSAADRPAMDDHDGDEVPRYFICPISLQIMKDPVITTTGITYDRDCIERWLFVDRRPTCPVTNETLPAEAELTPNHTLRRLIQCWSARHTDRIPTPRTPADLPTIQRLLQELSGPSLCLLSSIAAESESNRLLIIRAGASRRLLCFLTKASPASAYSALSLLLSLRLPPEDLGPLLSDNYDLIESLTALISSPEHHPNAILFLKTSFDLVSVKLLERLKAEFFHAVAGIIRAAISNQSTKAALQVLLRSSPWGTNRTKIVAAGAAAAIIEMELRGDRDRRMTELGLAALEQMCMCADGRAALAGHPAGIAMVAKRMIRVSPAADAKAVGILTMLSKYSATAEVVQEMLAVGAASKLCLVMQADCLSGVREKARFVLRLHLGFGRTRLV</sequence>
<keyword evidence="4 5" id="KW-0833">Ubl conjugation pathway</keyword>
<dbReference type="SMART" id="SM00504">
    <property type="entry name" value="Ubox"/>
    <property type="match status" value="1"/>
</dbReference>
<evidence type="ECO:0000256" key="2">
    <source>
        <dbReference type="ARBA" id="ARBA00004906"/>
    </source>
</evidence>
<dbReference type="InterPro" id="IPR003613">
    <property type="entry name" value="Ubox_domain"/>
</dbReference>
<gene>
    <name evidence="8" type="primary">PUB23</name>
    <name evidence="8" type="ORF">KSP40_PGU019328</name>
</gene>
<comment type="catalytic activity">
    <reaction evidence="1 5">
        <text>S-ubiquitinyl-[E2 ubiquitin-conjugating enzyme]-L-cysteine + [acceptor protein]-L-lysine = [E2 ubiquitin-conjugating enzyme]-L-cysteine + N(6)-ubiquitinyl-[acceptor protein]-L-lysine.</text>
        <dbReference type="EC" id="2.3.2.27"/>
    </reaction>
</comment>
<evidence type="ECO:0000256" key="5">
    <source>
        <dbReference type="RuleBase" id="RU369093"/>
    </source>
</evidence>
<organism evidence="8 9">
    <name type="scientific">Platanthera guangdongensis</name>
    <dbReference type="NCBI Taxonomy" id="2320717"/>
    <lineage>
        <taxon>Eukaryota</taxon>
        <taxon>Viridiplantae</taxon>
        <taxon>Streptophyta</taxon>
        <taxon>Embryophyta</taxon>
        <taxon>Tracheophyta</taxon>
        <taxon>Spermatophyta</taxon>
        <taxon>Magnoliopsida</taxon>
        <taxon>Liliopsida</taxon>
        <taxon>Asparagales</taxon>
        <taxon>Orchidaceae</taxon>
        <taxon>Orchidoideae</taxon>
        <taxon>Orchideae</taxon>
        <taxon>Orchidinae</taxon>
        <taxon>Platanthera</taxon>
    </lineage>
</organism>
<comment type="function">
    <text evidence="5">Functions as an E3 ubiquitin ligase.</text>
</comment>
<dbReference type="PANTHER" id="PTHR22849:SF128">
    <property type="entry name" value="U-BOX DOMAIN-CONTAINING PROTEIN"/>
    <property type="match status" value="1"/>
</dbReference>
<feature type="region of interest" description="Disordered" evidence="6">
    <location>
        <begin position="1"/>
        <end position="23"/>
    </location>
</feature>
<evidence type="ECO:0000256" key="1">
    <source>
        <dbReference type="ARBA" id="ARBA00000900"/>
    </source>
</evidence>
<dbReference type="PROSITE" id="PS51698">
    <property type="entry name" value="U_BOX"/>
    <property type="match status" value="1"/>
</dbReference>
<feature type="domain" description="U-box" evidence="7">
    <location>
        <begin position="27"/>
        <end position="103"/>
    </location>
</feature>
<dbReference type="Proteomes" id="UP001412067">
    <property type="component" value="Unassembled WGS sequence"/>
</dbReference>
<dbReference type="Pfam" id="PF25598">
    <property type="entry name" value="ARM_PUB"/>
    <property type="match status" value="1"/>
</dbReference>
<dbReference type="Gene3D" id="1.25.10.10">
    <property type="entry name" value="Leucine-rich Repeat Variant"/>
    <property type="match status" value="1"/>
</dbReference>
<evidence type="ECO:0000256" key="6">
    <source>
        <dbReference type="SAM" id="MobiDB-lite"/>
    </source>
</evidence>
<accession>A0ABR2MRI7</accession>
<proteinExistence type="predicted"/>